<evidence type="ECO:0000259" key="17">
    <source>
        <dbReference type="PROSITE" id="PS51918"/>
    </source>
</evidence>
<keyword evidence="10" id="KW-0408">Iron</keyword>
<dbReference type="InterPro" id="IPR013848">
    <property type="entry name" value="Methylthiotransferase_N"/>
</dbReference>
<gene>
    <name evidence="18" type="primary">mtaB</name>
    <name evidence="18" type="ORF">H9798_02525</name>
</gene>
<dbReference type="InterPro" id="IPR005839">
    <property type="entry name" value="Methylthiotransferase"/>
</dbReference>
<dbReference type="EMBL" id="DXAK01000012">
    <property type="protein sequence ID" value="HJA06013.1"/>
    <property type="molecule type" value="Genomic_DNA"/>
</dbReference>
<dbReference type="GO" id="GO:0046872">
    <property type="term" value="F:metal ion binding"/>
    <property type="evidence" value="ECO:0007669"/>
    <property type="project" value="UniProtKB-KW"/>
</dbReference>
<reference evidence="18" key="1">
    <citation type="journal article" date="2021" name="PeerJ">
        <title>Extensive microbial diversity within the chicken gut microbiome revealed by metagenomics and culture.</title>
        <authorList>
            <person name="Gilroy R."/>
            <person name="Ravi A."/>
            <person name="Getino M."/>
            <person name="Pursley I."/>
            <person name="Horton D.L."/>
            <person name="Alikhan N.F."/>
            <person name="Baker D."/>
            <person name="Gharbi K."/>
            <person name="Hall N."/>
            <person name="Watson M."/>
            <person name="Adriaenssens E.M."/>
            <person name="Foster-Nyarko E."/>
            <person name="Jarju S."/>
            <person name="Secka A."/>
            <person name="Antonio M."/>
            <person name="Oren A."/>
            <person name="Chaudhuri R.R."/>
            <person name="La Ragione R."/>
            <person name="Hildebrand F."/>
            <person name="Pallen M.J."/>
        </authorList>
    </citation>
    <scope>NUCLEOTIDE SEQUENCE</scope>
    <source>
        <strain evidence="18">ChiSjej2B20-11307</strain>
    </source>
</reference>
<evidence type="ECO:0000256" key="3">
    <source>
        <dbReference type="ARBA" id="ARBA00013273"/>
    </source>
</evidence>
<dbReference type="GO" id="GO:0051539">
    <property type="term" value="F:4 iron, 4 sulfur cluster binding"/>
    <property type="evidence" value="ECO:0007669"/>
    <property type="project" value="UniProtKB-KW"/>
</dbReference>
<dbReference type="InterPro" id="IPR038135">
    <property type="entry name" value="Methylthiotransferase_N_sf"/>
</dbReference>
<dbReference type="InterPro" id="IPR034557">
    <property type="entry name" value="ThrcA_tRNA_MEthiotransferase"/>
</dbReference>
<dbReference type="FunFam" id="3.80.30.20:FF:000001">
    <property type="entry name" value="tRNA-2-methylthio-N(6)-dimethylallyladenosine synthase 2"/>
    <property type="match status" value="1"/>
</dbReference>
<sequence length="435" mass="49626">MKKAAFHNLGCKVNAYETEAMQELLEKAGYAIVPFKEGADVYVINTCTVTNIADRKSRQMLRRARKMNPNAVVVAAGCYVQAQEGKDVDPCIDIIIGNNHKKDLVRILEEYEREHSTEHEKECLIEMEDIGYTREYESLRLTKTGEHTRAYIKVQDGCNQFCTYCIIPYARGRVRSRTLGDVTAEVKTLAENGYREVVLTGIHLSSYGIDFDGERHLIDLIRAVHEIEGIMRIRLGSLEPGIVTEKFAEELSAMPKFCPHFHLSLQSGCDATLKRMNRRYTSGEYYEKCVLLRKYFDNPALTTDVIVGFPGETDEEFQESLAFVDKVDFYETHIFKYSQRAGTKAAVMPDQVDERVKAERSTVMIGLNERKQKAYETSFIGKEVEVLIEEEDVIGGKPVQTGHTKEYIKIALENKENLKNCIVNFQIENDSQIIH</sequence>
<dbReference type="AlphaFoldDB" id="A0A9D2H7K5"/>
<comment type="catalytic activity">
    <reaction evidence="13">
        <text>N(6)-L-threonylcarbamoyladenosine(37) in tRNA + (sulfur carrier)-SH + AH2 + 2 S-adenosyl-L-methionine = 2-methylsulfanyl-N(6)-L-threonylcarbamoyladenosine(37) in tRNA + (sulfur carrier)-H + 5'-deoxyadenosine + L-methionine + A + S-adenosyl-L-homocysteine + 2 H(+)</text>
        <dbReference type="Rhea" id="RHEA:37075"/>
        <dbReference type="Rhea" id="RHEA-COMP:10163"/>
        <dbReference type="Rhea" id="RHEA-COMP:11092"/>
        <dbReference type="Rhea" id="RHEA-COMP:14737"/>
        <dbReference type="Rhea" id="RHEA-COMP:14739"/>
        <dbReference type="ChEBI" id="CHEBI:13193"/>
        <dbReference type="ChEBI" id="CHEBI:15378"/>
        <dbReference type="ChEBI" id="CHEBI:17319"/>
        <dbReference type="ChEBI" id="CHEBI:17499"/>
        <dbReference type="ChEBI" id="CHEBI:29917"/>
        <dbReference type="ChEBI" id="CHEBI:57844"/>
        <dbReference type="ChEBI" id="CHEBI:57856"/>
        <dbReference type="ChEBI" id="CHEBI:59789"/>
        <dbReference type="ChEBI" id="CHEBI:64428"/>
        <dbReference type="ChEBI" id="CHEBI:74418"/>
        <dbReference type="ChEBI" id="CHEBI:74420"/>
        <dbReference type="EC" id="2.8.4.5"/>
    </reaction>
</comment>
<dbReference type="InterPro" id="IPR006467">
    <property type="entry name" value="MiaB-like_bact"/>
</dbReference>
<evidence type="ECO:0000256" key="5">
    <source>
        <dbReference type="ARBA" id="ARBA00022490"/>
    </source>
</evidence>
<keyword evidence="4" id="KW-0004">4Fe-4S</keyword>
<dbReference type="Pfam" id="PF00919">
    <property type="entry name" value="UPF0004"/>
    <property type="match status" value="1"/>
</dbReference>
<dbReference type="PROSITE" id="PS01278">
    <property type="entry name" value="MTTASE_RADICAL"/>
    <property type="match status" value="1"/>
</dbReference>
<keyword evidence="5" id="KW-0963">Cytoplasm</keyword>
<dbReference type="PROSITE" id="PS51449">
    <property type="entry name" value="MTTASE_N"/>
    <property type="match status" value="1"/>
</dbReference>
<keyword evidence="6" id="KW-0808">Transferase</keyword>
<dbReference type="InterPro" id="IPR007197">
    <property type="entry name" value="rSAM"/>
</dbReference>
<evidence type="ECO:0000256" key="10">
    <source>
        <dbReference type="ARBA" id="ARBA00023004"/>
    </source>
</evidence>
<dbReference type="InterPro" id="IPR058240">
    <property type="entry name" value="rSAM_sf"/>
</dbReference>
<accession>A0A9D2H7K5</accession>
<comment type="similarity">
    <text evidence="14">Belongs to the methylthiotransferase family. MtaB subfamily.</text>
</comment>
<dbReference type="Gene3D" id="3.80.30.20">
    <property type="entry name" value="tm_1862 like domain"/>
    <property type="match status" value="1"/>
</dbReference>
<evidence type="ECO:0000256" key="14">
    <source>
        <dbReference type="ARBA" id="ARBA00061574"/>
    </source>
</evidence>
<comment type="function">
    <text evidence="2">Catalyzes the methylthiolation of N6-threonylcarbamoyladenosine (t(6)A), leading to the formation of 2-methylthio-N6-threonylcarbamoyladenosine (ms(2)t(6)A) at position 37 in tRNAs that read codons beginning with adenine.</text>
</comment>
<feature type="domain" description="MTTase N-terminal" evidence="16">
    <location>
        <begin position="2"/>
        <end position="113"/>
    </location>
</feature>
<dbReference type="EC" id="2.8.4.5" evidence="3"/>
<keyword evidence="11" id="KW-0411">Iron-sulfur</keyword>
<dbReference type="SFLD" id="SFLDG01061">
    <property type="entry name" value="methylthiotransferase"/>
    <property type="match status" value="1"/>
</dbReference>
<evidence type="ECO:0000256" key="9">
    <source>
        <dbReference type="ARBA" id="ARBA00022723"/>
    </source>
</evidence>
<dbReference type="InterPro" id="IPR006638">
    <property type="entry name" value="Elp3/MiaA/NifB-like_rSAM"/>
</dbReference>
<proteinExistence type="inferred from homology"/>
<organism evidence="18 19">
    <name type="scientific">Candidatus Mediterraneibacter pullicola</name>
    <dbReference type="NCBI Taxonomy" id="2838682"/>
    <lineage>
        <taxon>Bacteria</taxon>
        <taxon>Bacillati</taxon>
        <taxon>Bacillota</taxon>
        <taxon>Clostridia</taxon>
        <taxon>Lachnospirales</taxon>
        <taxon>Lachnospiraceae</taxon>
        <taxon>Mediterraneibacter</taxon>
    </lineage>
</organism>
<feature type="domain" description="Radical SAM core" evidence="17">
    <location>
        <begin position="144"/>
        <end position="374"/>
    </location>
</feature>
<dbReference type="SFLD" id="SFLDF00295">
    <property type="entry name" value="threonylcarbamoyladenosine_tRN"/>
    <property type="match status" value="1"/>
</dbReference>
<dbReference type="InterPro" id="IPR020612">
    <property type="entry name" value="Methylthiotransferase_CS"/>
</dbReference>
<dbReference type="PROSITE" id="PS51918">
    <property type="entry name" value="RADICAL_SAM"/>
    <property type="match status" value="1"/>
</dbReference>
<keyword evidence="9" id="KW-0479">Metal-binding</keyword>
<dbReference type="FunFam" id="3.40.50.12160:FF:000004">
    <property type="entry name" value="Threonylcarbamoyladenosine tRNA methylthiotransferase MtaB"/>
    <property type="match status" value="1"/>
</dbReference>
<reference evidence="18" key="2">
    <citation type="submission" date="2021-04" db="EMBL/GenBank/DDBJ databases">
        <authorList>
            <person name="Gilroy R."/>
        </authorList>
    </citation>
    <scope>NUCLEOTIDE SEQUENCE</scope>
    <source>
        <strain evidence="18">ChiSjej2B20-11307</strain>
    </source>
</reference>
<dbReference type="Pfam" id="PF04055">
    <property type="entry name" value="Radical_SAM"/>
    <property type="match status" value="1"/>
</dbReference>
<evidence type="ECO:0000256" key="8">
    <source>
        <dbReference type="ARBA" id="ARBA00022694"/>
    </source>
</evidence>
<evidence type="ECO:0000256" key="11">
    <source>
        <dbReference type="ARBA" id="ARBA00023014"/>
    </source>
</evidence>
<evidence type="ECO:0000259" key="16">
    <source>
        <dbReference type="PROSITE" id="PS51449"/>
    </source>
</evidence>
<evidence type="ECO:0000256" key="13">
    <source>
        <dbReference type="ARBA" id="ARBA00051661"/>
    </source>
</evidence>
<dbReference type="GO" id="GO:0035598">
    <property type="term" value="F:tRNA (N(6)-L-threonylcarbamoyladenosine(37)-C(2))-methylthiotransferase activity"/>
    <property type="evidence" value="ECO:0007669"/>
    <property type="project" value="UniProtKB-EC"/>
</dbReference>
<evidence type="ECO:0000256" key="12">
    <source>
        <dbReference type="ARBA" id="ARBA00031213"/>
    </source>
</evidence>
<evidence type="ECO:0000256" key="2">
    <source>
        <dbReference type="ARBA" id="ARBA00002399"/>
    </source>
</evidence>
<evidence type="ECO:0000313" key="19">
    <source>
        <dbReference type="Proteomes" id="UP000824223"/>
    </source>
</evidence>
<evidence type="ECO:0000256" key="7">
    <source>
        <dbReference type="ARBA" id="ARBA00022691"/>
    </source>
</evidence>
<comment type="cofactor">
    <cofactor evidence="1">
        <name>[4Fe-4S] cluster</name>
        <dbReference type="ChEBI" id="CHEBI:49883"/>
    </cofactor>
</comment>
<evidence type="ECO:0000256" key="15">
    <source>
        <dbReference type="ARBA" id="ARBA00069898"/>
    </source>
</evidence>
<keyword evidence="7" id="KW-0949">S-adenosyl-L-methionine</keyword>
<dbReference type="Gene3D" id="3.40.50.12160">
    <property type="entry name" value="Methylthiotransferase, N-terminal domain"/>
    <property type="match status" value="1"/>
</dbReference>
<evidence type="ECO:0000313" key="18">
    <source>
        <dbReference type="EMBL" id="HJA06013.1"/>
    </source>
</evidence>
<dbReference type="NCBIfam" id="TIGR00089">
    <property type="entry name" value="MiaB/RimO family radical SAM methylthiotransferase"/>
    <property type="match status" value="1"/>
</dbReference>
<dbReference type="Proteomes" id="UP000824223">
    <property type="component" value="Unassembled WGS sequence"/>
</dbReference>
<evidence type="ECO:0000256" key="1">
    <source>
        <dbReference type="ARBA" id="ARBA00001966"/>
    </source>
</evidence>
<keyword evidence="8" id="KW-0819">tRNA processing</keyword>
<evidence type="ECO:0000256" key="6">
    <source>
        <dbReference type="ARBA" id="ARBA00022679"/>
    </source>
</evidence>
<dbReference type="NCBIfam" id="TIGR01579">
    <property type="entry name" value="MiaB-like-C"/>
    <property type="match status" value="1"/>
</dbReference>
<dbReference type="SFLD" id="SFLDG01082">
    <property type="entry name" value="B12-binding_domain_containing"/>
    <property type="match status" value="1"/>
</dbReference>
<protein>
    <recommendedName>
        <fullName evidence="15">Threonylcarbamoyladenosine tRNA methylthiotransferase MtaB</fullName>
        <ecNumber evidence="3">2.8.4.5</ecNumber>
    </recommendedName>
    <alternativeName>
        <fullName evidence="12">tRNA-t(6)A37 methylthiotransferase</fullName>
    </alternativeName>
</protein>
<dbReference type="CDD" id="cd01335">
    <property type="entry name" value="Radical_SAM"/>
    <property type="match status" value="1"/>
</dbReference>
<name>A0A9D2H7K5_9FIRM</name>
<dbReference type="SUPFAM" id="SSF102114">
    <property type="entry name" value="Radical SAM enzymes"/>
    <property type="match status" value="1"/>
</dbReference>
<dbReference type="PANTHER" id="PTHR11918:SF45">
    <property type="entry name" value="THREONYLCARBAMOYLADENOSINE TRNA METHYLTHIOTRANSFERASE"/>
    <property type="match status" value="1"/>
</dbReference>
<dbReference type="InterPro" id="IPR023404">
    <property type="entry name" value="rSAM_horseshoe"/>
</dbReference>
<dbReference type="PANTHER" id="PTHR11918">
    <property type="entry name" value="RADICAL SAM PROTEINS"/>
    <property type="match status" value="1"/>
</dbReference>
<comment type="caution">
    <text evidence="18">The sequence shown here is derived from an EMBL/GenBank/DDBJ whole genome shotgun (WGS) entry which is preliminary data.</text>
</comment>
<dbReference type="SMART" id="SM00729">
    <property type="entry name" value="Elp3"/>
    <property type="match status" value="1"/>
</dbReference>
<evidence type="ECO:0000256" key="4">
    <source>
        <dbReference type="ARBA" id="ARBA00022485"/>
    </source>
</evidence>
<dbReference type="SFLD" id="SFLDS00029">
    <property type="entry name" value="Radical_SAM"/>
    <property type="match status" value="1"/>
</dbReference>